<evidence type="ECO:0000313" key="2">
    <source>
        <dbReference type="EMBL" id="TBU65386.1"/>
    </source>
</evidence>
<sequence>MVSTVNVPKTMRALVLLEKGSAAVKEHPVPEVGDDDILVKTVAVAQNPTDWKFVDSGRGNPGSVIGCDWSGHVVRVGKNVSTPKVGDHVAGFVMGSTFPDSGAYAEYVKTPAELAWVVPQGTLTHEETATFGCAFWTAAQALYHPKRLGLVEPPAKVTDEEWLYIHGGASAVGQFAIQLAALSGYRVVTTASPKNHELVKSLGASEVFDYRDSEVVSKIKAVTRDSIRVAFDTISLQESQSISAAVIAPTGGKVMHILAVIPEATARKDVVREYTIIYSALGRAYTYATGQHASAVPEDRAQIVEFLKKVPGLVKDGQIKPLPIKLWEGGLDSIPAGLQYMKEGKVSAEKIVYRI</sequence>
<feature type="domain" description="Enoyl reductase (ER)" evidence="1">
    <location>
        <begin position="9"/>
        <end position="353"/>
    </location>
</feature>
<proteinExistence type="predicted"/>
<dbReference type="InterPro" id="IPR011032">
    <property type="entry name" value="GroES-like_sf"/>
</dbReference>
<accession>A0A4Q9QDS9</accession>
<dbReference type="InterPro" id="IPR013149">
    <property type="entry name" value="ADH-like_C"/>
</dbReference>
<dbReference type="Gene3D" id="3.90.180.10">
    <property type="entry name" value="Medium-chain alcohol dehydrogenases, catalytic domain"/>
    <property type="match status" value="1"/>
</dbReference>
<evidence type="ECO:0000313" key="3">
    <source>
        <dbReference type="Proteomes" id="UP000292082"/>
    </source>
</evidence>
<dbReference type="CDD" id="cd08249">
    <property type="entry name" value="enoyl_reductase_like"/>
    <property type="match status" value="1"/>
</dbReference>
<dbReference type="EMBL" id="ML145084">
    <property type="protein sequence ID" value="TBU65386.1"/>
    <property type="molecule type" value="Genomic_DNA"/>
</dbReference>
<reference evidence="2 3" key="1">
    <citation type="submission" date="2019-01" db="EMBL/GenBank/DDBJ databases">
        <title>Draft genome sequences of three monokaryotic isolates of the white-rot basidiomycete fungus Dichomitus squalens.</title>
        <authorList>
            <consortium name="DOE Joint Genome Institute"/>
            <person name="Lopez S.C."/>
            <person name="Andreopoulos B."/>
            <person name="Pangilinan J."/>
            <person name="Lipzen A."/>
            <person name="Riley R."/>
            <person name="Ahrendt S."/>
            <person name="Ng V."/>
            <person name="Barry K."/>
            <person name="Daum C."/>
            <person name="Grigoriev I.V."/>
            <person name="Hilden K.S."/>
            <person name="Makela M.R."/>
            <person name="de Vries R.P."/>
        </authorList>
    </citation>
    <scope>NUCLEOTIDE SEQUENCE [LARGE SCALE GENOMIC DNA]</scope>
    <source>
        <strain evidence="2 3">CBS 464.89</strain>
    </source>
</reference>
<dbReference type="GO" id="GO:0016651">
    <property type="term" value="F:oxidoreductase activity, acting on NAD(P)H"/>
    <property type="evidence" value="ECO:0007669"/>
    <property type="project" value="InterPro"/>
</dbReference>
<dbReference type="Proteomes" id="UP000292082">
    <property type="component" value="Unassembled WGS sequence"/>
</dbReference>
<name>A0A4Q9QDS9_9APHY</name>
<dbReference type="AlphaFoldDB" id="A0A4Q9QDS9"/>
<dbReference type="InterPro" id="IPR013154">
    <property type="entry name" value="ADH-like_N"/>
</dbReference>
<dbReference type="SMART" id="SM00829">
    <property type="entry name" value="PKS_ER"/>
    <property type="match status" value="1"/>
</dbReference>
<dbReference type="InterPro" id="IPR036291">
    <property type="entry name" value="NAD(P)-bd_dom_sf"/>
</dbReference>
<dbReference type="PANTHER" id="PTHR45348">
    <property type="entry name" value="HYPOTHETICAL OXIDOREDUCTASE (EUROFUNG)"/>
    <property type="match status" value="1"/>
</dbReference>
<protein>
    <submittedName>
        <fullName evidence="2">GroES-like protein</fullName>
    </submittedName>
</protein>
<dbReference type="InterPro" id="IPR047122">
    <property type="entry name" value="Trans-enoyl_RdTase-like"/>
</dbReference>
<dbReference type="InterPro" id="IPR020843">
    <property type="entry name" value="ER"/>
</dbReference>
<organism evidence="2 3">
    <name type="scientific">Dichomitus squalens</name>
    <dbReference type="NCBI Taxonomy" id="114155"/>
    <lineage>
        <taxon>Eukaryota</taxon>
        <taxon>Fungi</taxon>
        <taxon>Dikarya</taxon>
        <taxon>Basidiomycota</taxon>
        <taxon>Agaricomycotina</taxon>
        <taxon>Agaricomycetes</taxon>
        <taxon>Polyporales</taxon>
        <taxon>Polyporaceae</taxon>
        <taxon>Dichomitus</taxon>
    </lineage>
</organism>
<dbReference type="SUPFAM" id="SSF51735">
    <property type="entry name" value="NAD(P)-binding Rossmann-fold domains"/>
    <property type="match status" value="1"/>
</dbReference>
<dbReference type="SUPFAM" id="SSF50129">
    <property type="entry name" value="GroES-like"/>
    <property type="match status" value="1"/>
</dbReference>
<evidence type="ECO:0000259" key="1">
    <source>
        <dbReference type="SMART" id="SM00829"/>
    </source>
</evidence>
<dbReference type="Gene3D" id="3.40.50.720">
    <property type="entry name" value="NAD(P)-binding Rossmann-like Domain"/>
    <property type="match status" value="1"/>
</dbReference>
<dbReference type="Pfam" id="PF00107">
    <property type="entry name" value="ADH_zinc_N"/>
    <property type="match status" value="1"/>
</dbReference>
<keyword evidence="3" id="KW-1185">Reference proteome</keyword>
<gene>
    <name evidence="2" type="ORF">BD310DRAFT_911267</name>
</gene>
<dbReference type="STRING" id="114155.A0A4Q9QDS9"/>
<dbReference type="Pfam" id="PF08240">
    <property type="entry name" value="ADH_N"/>
    <property type="match status" value="1"/>
</dbReference>